<dbReference type="Gene3D" id="3.30.310.50">
    <property type="entry name" value="Alpha-D-phosphohexomutase, C-terminal domain"/>
    <property type="match status" value="1"/>
</dbReference>
<protein>
    <submittedName>
        <fullName evidence="1">DUF2218 domain-containing protein</fullName>
    </submittedName>
</protein>
<reference evidence="1 2" key="1">
    <citation type="submission" date="2021-07" db="EMBL/GenBank/DDBJ databases">
        <authorList>
            <person name="So Y."/>
        </authorList>
    </citation>
    <scope>NUCLEOTIDE SEQUENCE [LARGE SCALE GENOMIC DNA]</scope>
    <source>
        <strain evidence="1 2">HJA6</strain>
    </source>
</reference>
<proteinExistence type="predicted"/>
<sequence>MLHSEARVATALPRRYLGQLVKHFAHKIPATHDETTGRIEFPFGLCELTAEGEEALVMRVSSADAEELERLEGVVARHLERFAFREPPVIAWSRADSPIS</sequence>
<evidence type="ECO:0000313" key="2">
    <source>
        <dbReference type="Proteomes" id="UP001196565"/>
    </source>
</evidence>
<gene>
    <name evidence="1" type="ORF">KPL78_24575</name>
</gene>
<keyword evidence="2" id="KW-1185">Reference proteome</keyword>
<dbReference type="Proteomes" id="UP001196565">
    <property type="component" value="Unassembled WGS sequence"/>
</dbReference>
<name>A0ABS7AH55_9PROT</name>
<dbReference type="RefSeq" id="WP_219765615.1">
    <property type="nucleotide sequence ID" value="NZ_JAHYBZ010000009.1"/>
</dbReference>
<dbReference type="EMBL" id="JAHYBZ010000009">
    <property type="protein sequence ID" value="MBW6401057.1"/>
    <property type="molecule type" value="Genomic_DNA"/>
</dbReference>
<evidence type="ECO:0000313" key="1">
    <source>
        <dbReference type="EMBL" id="MBW6401057.1"/>
    </source>
</evidence>
<comment type="caution">
    <text evidence="1">The sequence shown here is derived from an EMBL/GenBank/DDBJ whole genome shotgun (WGS) entry which is preliminary data.</text>
</comment>
<dbReference type="InterPro" id="IPR014543">
    <property type="entry name" value="UCP028291"/>
</dbReference>
<accession>A0ABS7AH55</accession>
<dbReference type="Pfam" id="PF09981">
    <property type="entry name" value="DUF2218"/>
    <property type="match status" value="1"/>
</dbReference>
<organism evidence="1 2">
    <name type="scientific">Roseomonas alba</name>
    <dbReference type="NCBI Taxonomy" id="2846776"/>
    <lineage>
        <taxon>Bacteria</taxon>
        <taxon>Pseudomonadati</taxon>
        <taxon>Pseudomonadota</taxon>
        <taxon>Alphaproteobacteria</taxon>
        <taxon>Acetobacterales</taxon>
        <taxon>Roseomonadaceae</taxon>
        <taxon>Roseomonas</taxon>
    </lineage>
</organism>
<dbReference type="PIRSF" id="PIRSF028291">
    <property type="entry name" value="UCP028291"/>
    <property type="match status" value="1"/>
</dbReference>